<proteinExistence type="predicted"/>
<sequence>MTEQPPAAPQPCAGFPDQCPYLLTVDPNPPHHGGGVCCGCNARRDLEDMAFELATGAGVVDPRAYKATLDRYAAQVLTRHAEFLENLPPGGEALKGPYWYRNGITDAAYLARDKADWYDHEAEKKTDQPKED</sequence>
<protein>
    <submittedName>
        <fullName evidence="1">Uncharacterized protein</fullName>
    </submittedName>
</protein>
<dbReference type="EMBL" id="BDQI01000034">
    <property type="protein sequence ID" value="GAX57271.1"/>
    <property type="molecule type" value="Genomic_DNA"/>
</dbReference>
<gene>
    <name evidence="1" type="ORF">SO3561_08841</name>
</gene>
<organism evidence="1 2">
    <name type="scientific">Streptomyces olivochromogenes</name>
    <dbReference type="NCBI Taxonomy" id="1963"/>
    <lineage>
        <taxon>Bacteria</taxon>
        <taxon>Bacillati</taxon>
        <taxon>Actinomycetota</taxon>
        <taxon>Actinomycetes</taxon>
        <taxon>Kitasatosporales</taxon>
        <taxon>Streptomycetaceae</taxon>
        <taxon>Streptomyces</taxon>
    </lineage>
</organism>
<evidence type="ECO:0000313" key="2">
    <source>
        <dbReference type="Proteomes" id="UP000217446"/>
    </source>
</evidence>
<reference evidence="2" key="1">
    <citation type="submission" date="2017-05" db="EMBL/GenBank/DDBJ databases">
        <title>Streptomyces olivochromogenes NBRC 3561 whole genome shotgun sequence.</title>
        <authorList>
            <person name="Dohra H."/>
            <person name="Kodani S."/>
        </authorList>
    </citation>
    <scope>NUCLEOTIDE SEQUENCE [LARGE SCALE GENOMIC DNA]</scope>
    <source>
        <strain evidence="2">NBRC 3561</strain>
    </source>
</reference>
<dbReference type="Proteomes" id="UP000217446">
    <property type="component" value="Unassembled WGS sequence"/>
</dbReference>
<dbReference type="AlphaFoldDB" id="A0A250VSZ7"/>
<dbReference type="RefSeq" id="WP_067383055.1">
    <property type="nucleotide sequence ID" value="NZ_BDQI01000034.1"/>
</dbReference>
<comment type="caution">
    <text evidence="1">The sequence shown here is derived from an EMBL/GenBank/DDBJ whole genome shotgun (WGS) entry which is preliminary data.</text>
</comment>
<name>A0A250VSZ7_STROL</name>
<keyword evidence="2" id="KW-1185">Reference proteome</keyword>
<accession>A0A250VSZ7</accession>
<evidence type="ECO:0000313" key="1">
    <source>
        <dbReference type="EMBL" id="GAX57271.1"/>
    </source>
</evidence>
<dbReference type="STRING" id="1963.AQJ27_45105"/>